<sequence length="161" mass="17305">MLASTSSLAPAANCLRSTRAAVVPAAARRSVAVQAQQADASRRQVALSTIAAAGALLSSQAANAQLQLLGRGRDSGDTLAEYKKYTEETIKKVQEALDLDKTDPKKEEATKQPSFTNTYSALNALAGHYNNFGATTPLPKKRLERAQKELVDAEKFLSRDR</sequence>
<evidence type="ECO:0008006" key="3">
    <source>
        <dbReference type="Google" id="ProtNLM"/>
    </source>
</evidence>
<protein>
    <recommendedName>
        <fullName evidence="3">Photosystem II 11 kDa protein</fullName>
    </recommendedName>
</protein>
<evidence type="ECO:0000313" key="1">
    <source>
        <dbReference type="EMBL" id="KAK9860400.1"/>
    </source>
</evidence>
<dbReference type="AlphaFoldDB" id="A0AAW1SWK1"/>
<evidence type="ECO:0000313" key="2">
    <source>
        <dbReference type="Proteomes" id="UP001485043"/>
    </source>
</evidence>
<dbReference type="InterPro" id="IPR025585">
    <property type="entry name" value="PSII_Psb27"/>
</dbReference>
<dbReference type="Gene3D" id="1.20.58.810">
    <property type="entry name" value="Photosystem II Pbs27"/>
    <property type="match status" value="1"/>
</dbReference>
<dbReference type="PANTHER" id="PTHR34041:SF1">
    <property type="entry name" value="PHOTOSYSTEM II REPAIR PROTEIN PSB27-H1, CHLOROPLASTIC"/>
    <property type="match status" value="1"/>
</dbReference>
<dbReference type="GO" id="GO:0009543">
    <property type="term" value="C:chloroplast thylakoid lumen"/>
    <property type="evidence" value="ECO:0007669"/>
    <property type="project" value="TreeGrafter"/>
</dbReference>
<comment type="caution">
    <text evidence="1">The sequence shown here is derived from an EMBL/GenBank/DDBJ whole genome shotgun (WGS) entry which is preliminary data.</text>
</comment>
<dbReference type="Pfam" id="PF13326">
    <property type="entry name" value="PSII_Pbs27"/>
    <property type="match status" value="1"/>
</dbReference>
<dbReference type="GO" id="GO:0010207">
    <property type="term" value="P:photosystem II assembly"/>
    <property type="evidence" value="ECO:0007669"/>
    <property type="project" value="InterPro"/>
</dbReference>
<dbReference type="InterPro" id="IPR038450">
    <property type="entry name" value="PSII_Psb27_sf"/>
</dbReference>
<dbReference type="PANTHER" id="PTHR34041">
    <property type="entry name" value="PHOTOSYSTEM II REPAIR PROTEIN PSB27-H1, CHLOROPLASTIC"/>
    <property type="match status" value="1"/>
</dbReference>
<keyword evidence="2" id="KW-1185">Reference proteome</keyword>
<dbReference type="GO" id="GO:0010206">
    <property type="term" value="P:photosystem II repair"/>
    <property type="evidence" value="ECO:0007669"/>
    <property type="project" value="InterPro"/>
</dbReference>
<gene>
    <name evidence="1" type="ORF">WJX84_001346</name>
</gene>
<dbReference type="EMBL" id="JALJOV010000843">
    <property type="protein sequence ID" value="KAK9860400.1"/>
    <property type="molecule type" value="Genomic_DNA"/>
</dbReference>
<organism evidence="1 2">
    <name type="scientific">Apatococcus fuscideae</name>
    <dbReference type="NCBI Taxonomy" id="2026836"/>
    <lineage>
        <taxon>Eukaryota</taxon>
        <taxon>Viridiplantae</taxon>
        <taxon>Chlorophyta</taxon>
        <taxon>core chlorophytes</taxon>
        <taxon>Trebouxiophyceae</taxon>
        <taxon>Chlorellales</taxon>
        <taxon>Chlorellaceae</taxon>
        <taxon>Apatococcus</taxon>
    </lineage>
</organism>
<accession>A0AAW1SWK1</accession>
<reference evidence="1 2" key="1">
    <citation type="journal article" date="2024" name="Nat. Commun.">
        <title>Phylogenomics reveals the evolutionary origins of lichenization in chlorophyte algae.</title>
        <authorList>
            <person name="Puginier C."/>
            <person name="Libourel C."/>
            <person name="Otte J."/>
            <person name="Skaloud P."/>
            <person name="Haon M."/>
            <person name="Grisel S."/>
            <person name="Petersen M."/>
            <person name="Berrin J.G."/>
            <person name="Delaux P.M."/>
            <person name="Dal Grande F."/>
            <person name="Keller J."/>
        </authorList>
    </citation>
    <scope>NUCLEOTIDE SEQUENCE [LARGE SCALE GENOMIC DNA]</scope>
    <source>
        <strain evidence="1 2">SAG 2523</strain>
    </source>
</reference>
<proteinExistence type="inferred from homology"/>
<dbReference type="HAMAP" id="MF_01481">
    <property type="entry name" value="PSII_Psb27"/>
    <property type="match status" value="1"/>
</dbReference>
<dbReference type="Proteomes" id="UP001485043">
    <property type="component" value="Unassembled WGS sequence"/>
</dbReference>
<dbReference type="GO" id="GO:0009523">
    <property type="term" value="C:photosystem II"/>
    <property type="evidence" value="ECO:0007669"/>
    <property type="project" value="InterPro"/>
</dbReference>
<name>A0AAW1SWK1_9CHLO</name>